<reference evidence="1 2" key="1">
    <citation type="submission" date="2019-06" db="EMBL/GenBank/DDBJ databases">
        <title>Whole genome shotgun sequence of Brevibacillus formosus NBRC 15716.</title>
        <authorList>
            <person name="Hosoyama A."/>
            <person name="Uohara A."/>
            <person name="Ohji S."/>
            <person name="Ichikawa N."/>
        </authorList>
    </citation>
    <scope>NUCLEOTIDE SEQUENCE [LARGE SCALE GENOMIC DNA]</scope>
    <source>
        <strain evidence="1 2">NBRC 15716</strain>
    </source>
</reference>
<sequence length="57" mass="6275">MKNTSKKSLKAKSQFLTSKKKEAANGQGWFELLALSFTFTLDPKNGVSMHELGKKSG</sequence>
<dbReference type="Proteomes" id="UP000319498">
    <property type="component" value="Unassembled WGS sequence"/>
</dbReference>
<gene>
    <name evidence="1" type="ORF">BFO01nite_22470</name>
</gene>
<evidence type="ECO:0000313" key="2">
    <source>
        <dbReference type="Proteomes" id="UP000319498"/>
    </source>
</evidence>
<organism evidence="1 2">
    <name type="scientific">Brevibacillus formosus</name>
    <dbReference type="NCBI Taxonomy" id="54913"/>
    <lineage>
        <taxon>Bacteria</taxon>
        <taxon>Bacillati</taxon>
        <taxon>Bacillota</taxon>
        <taxon>Bacilli</taxon>
        <taxon>Bacillales</taxon>
        <taxon>Paenibacillaceae</taxon>
        <taxon>Brevibacillus</taxon>
    </lineage>
</organism>
<protein>
    <submittedName>
        <fullName evidence="1">Uncharacterized protein</fullName>
    </submittedName>
</protein>
<comment type="caution">
    <text evidence="1">The sequence shown here is derived from an EMBL/GenBank/DDBJ whole genome shotgun (WGS) entry which is preliminary data.</text>
</comment>
<accession>A0ABQ0T459</accession>
<name>A0ABQ0T459_9BACL</name>
<proteinExistence type="predicted"/>
<evidence type="ECO:0000313" key="1">
    <source>
        <dbReference type="EMBL" id="GED58115.1"/>
    </source>
</evidence>
<dbReference type="EMBL" id="BJOL01000013">
    <property type="protein sequence ID" value="GED58115.1"/>
    <property type="molecule type" value="Genomic_DNA"/>
</dbReference>
<keyword evidence="2" id="KW-1185">Reference proteome</keyword>